<dbReference type="AlphaFoldDB" id="F5R7X9"/>
<reference evidence="1 2" key="1">
    <citation type="journal article" date="2011" name="J. Bacteriol.">
        <title>Genome sequence of Methyloversatilis universalis FAM5T, a methylotrophic representative of the order Rhodocyclales.</title>
        <authorList>
            <person name="Kittichotirat W."/>
            <person name="Good N.M."/>
            <person name="Hall R."/>
            <person name="Bringel F."/>
            <person name="Lajus A."/>
            <person name="Medigue C."/>
            <person name="Smalley N.E."/>
            <person name="Beck D."/>
            <person name="Bumgarner R."/>
            <person name="Vuilleumier S."/>
            <person name="Kalyuzhnaya M.G."/>
        </authorList>
    </citation>
    <scope>NUCLEOTIDE SEQUENCE [LARGE SCALE GENOMIC DNA]</scope>
    <source>
        <strain evidence="2">ATCC BAA-1314 / JCM 13912 / FAM5</strain>
    </source>
</reference>
<accession>F5R7X9</accession>
<gene>
    <name evidence="1" type="ORF">METUNv1_00303</name>
</gene>
<proteinExistence type="predicted"/>
<dbReference type="STRING" id="1000565.METUNv1_00303"/>
<protein>
    <submittedName>
        <fullName evidence="1">Uncharacterized protein</fullName>
    </submittedName>
</protein>
<organism evidence="1 2">
    <name type="scientific">Methyloversatilis universalis (strain ATCC BAA-1314 / DSM 25237 / JCM 13912 / CCUG 52030 / FAM5)</name>
    <dbReference type="NCBI Taxonomy" id="1000565"/>
    <lineage>
        <taxon>Bacteria</taxon>
        <taxon>Pseudomonadati</taxon>
        <taxon>Pseudomonadota</taxon>
        <taxon>Betaproteobacteria</taxon>
        <taxon>Nitrosomonadales</taxon>
        <taxon>Sterolibacteriaceae</taxon>
        <taxon>Methyloversatilis</taxon>
    </lineage>
</organism>
<keyword evidence="2" id="KW-1185">Reference proteome</keyword>
<name>F5R7X9_METUF</name>
<sequence>MLIDCWLRRSASVALCTFTVVCSRSMLTPGSGVMMRGARMLTSSRRTSVFSCAVALPHSSTRAGTKHAAPPRLSSLFIGFRVGQTPTRPRAVCFRELYWAPGQRTQGNHPDKFTQGKFPVPETHAVRIGRQGPHPEWMTGTAYAGRIGPCADRPATGRREIR</sequence>
<dbReference type="EMBL" id="AFHG01000029">
    <property type="protein sequence ID" value="EGK73132.1"/>
    <property type="molecule type" value="Genomic_DNA"/>
</dbReference>
<dbReference type="Proteomes" id="UP000005019">
    <property type="component" value="Unassembled WGS sequence"/>
</dbReference>
<comment type="caution">
    <text evidence="1">The sequence shown here is derived from an EMBL/GenBank/DDBJ whole genome shotgun (WGS) entry which is preliminary data.</text>
</comment>
<evidence type="ECO:0000313" key="2">
    <source>
        <dbReference type="Proteomes" id="UP000005019"/>
    </source>
</evidence>
<evidence type="ECO:0000313" key="1">
    <source>
        <dbReference type="EMBL" id="EGK73132.1"/>
    </source>
</evidence>